<dbReference type="EMBL" id="QXXQ01000006">
    <property type="protein sequence ID" value="RID91572.1"/>
    <property type="molecule type" value="Genomic_DNA"/>
</dbReference>
<dbReference type="InterPro" id="IPR002197">
    <property type="entry name" value="HTH_Fis"/>
</dbReference>
<dbReference type="GO" id="GO:0005524">
    <property type="term" value="F:ATP binding"/>
    <property type="evidence" value="ECO:0007669"/>
    <property type="project" value="UniProtKB-KW"/>
</dbReference>
<keyword evidence="10" id="KW-0010">Activator</keyword>
<keyword evidence="8" id="KW-0805">Transcription regulation</keyword>
<proteinExistence type="predicted"/>
<dbReference type="Pfam" id="PF00072">
    <property type="entry name" value="Response_reg"/>
    <property type="match status" value="1"/>
</dbReference>
<dbReference type="PROSITE" id="PS00688">
    <property type="entry name" value="SIGMA54_INTERACT_3"/>
    <property type="match status" value="1"/>
</dbReference>
<feature type="modified residue" description="4-aspartylphosphate" evidence="12">
    <location>
        <position position="59"/>
    </location>
</feature>
<accession>A0A398BMC4</accession>
<dbReference type="CDD" id="cd00009">
    <property type="entry name" value="AAA"/>
    <property type="match status" value="1"/>
</dbReference>
<keyword evidence="16" id="KW-1185">Reference proteome</keyword>
<dbReference type="FunFam" id="3.40.50.2300:FF:000018">
    <property type="entry name" value="DNA-binding transcriptional regulator NtrC"/>
    <property type="match status" value="1"/>
</dbReference>
<dbReference type="InterPro" id="IPR027417">
    <property type="entry name" value="P-loop_NTPase"/>
</dbReference>
<evidence type="ECO:0000313" key="15">
    <source>
        <dbReference type="EMBL" id="RID91572.1"/>
    </source>
</evidence>
<evidence type="ECO:0000256" key="9">
    <source>
        <dbReference type="ARBA" id="ARBA00023125"/>
    </source>
</evidence>
<comment type="subunit">
    <text evidence="2">Interacts with sigma-54.</text>
</comment>
<dbReference type="InterPro" id="IPR058031">
    <property type="entry name" value="AAA_lid_NorR"/>
</dbReference>
<evidence type="ECO:0000259" key="14">
    <source>
        <dbReference type="PROSITE" id="PS50110"/>
    </source>
</evidence>
<dbReference type="InterPro" id="IPR011006">
    <property type="entry name" value="CheY-like_superfamily"/>
</dbReference>
<dbReference type="InterPro" id="IPR009057">
    <property type="entry name" value="Homeodomain-like_sf"/>
</dbReference>
<evidence type="ECO:0000256" key="6">
    <source>
        <dbReference type="ARBA" id="ARBA00022840"/>
    </source>
</evidence>
<dbReference type="InterPro" id="IPR001789">
    <property type="entry name" value="Sig_transdc_resp-reg_receiver"/>
</dbReference>
<feature type="domain" description="Sigma-54 factor interaction" evidence="13">
    <location>
        <begin position="148"/>
        <end position="377"/>
    </location>
</feature>
<name>A0A398BMC4_9RHOB</name>
<dbReference type="SUPFAM" id="SSF46689">
    <property type="entry name" value="Homeodomain-like"/>
    <property type="match status" value="1"/>
</dbReference>
<evidence type="ECO:0000256" key="5">
    <source>
        <dbReference type="ARBA" id="ARBA00022741"/>
    </source>
</evidence>
<dbReference type="GO" id="GO:0000160">
    <property type="term" value="P:phosphorelay signal transduction system"/>
    <property type="evidence" value="ECO:0007669"/>
    <property type="project" value="UniProtKB-KW"/>
</dbReference>
<dbReference type="SUPFAM" id="SSF52172">
    <property type="entry name" value="CheY-like"/>
    <property type="match status" value="1"/>
</dbReference>
<evidence type="ECO:0000256" key="2">
    <source>
        <dbReference type="ARBA" id="ARBA00011135"/>
    </source>
</evidence>
<dbReference type="Pfam" id="PF00158">
    <property type="entry name" value="Sigma54_activat"/>
    <property type="match status" value="1"/>
</dbReference>
<dbReference type="GO" id="GO:0043565">
    <property type="term" value="F:sequence-specific DNA binding"/>
    <property type="evidence" value="ECO:0007669"/>
    <property type="project" value="InterPro"/>
</dbReference>
<dbReference type="RefSeq" id="WP_119135176.1">
    <property type="nucleotide sequence ID" value="NZ_QXXQ01000006.1"/>
</dbReference>
<dbReference type="InterPro" id="IPR002078">
    <property type="entry name" value="Sigma_54_int"/>
</dbReference>
<dbReference type="SMART" id="SM00382">
    <property type="entry name" value="AAA"/>
    <property type="match status" value="1"/>
</dbReference>
<evidence type="ECO:0000313" key="16">
    <source>
        <dbReference type="Proteomes" id="UP000266649"/>
    </source>
</evidence>
<dbReference type="PRINTS" id="PR01590">
    <property type="entry name" value="HTHFIS"/>
</dbReference>
<dbReference type="PROSITE" id="PS50110">
    <property type="entry name" value="RESPONSE_REGULATORY"/>
    <property type="match status" value="1"/>
</dbReference>
<dbReference type="FunFam" id="3.40.50.300:FF:000006">
    <property type="entry name" value="DNA-binding transcriptional regulator NtrC"/>
    <property type="match status" value="1"/>
</dbReference>
<dbReference type="PROSITE" id="PS00675">
    <property type="entry name" value="SIGMA54_INTERACT_1"/>
    <property type="match status" value="1"/>
</dbReference>
<dbReference type="Pfam" id="PF25601">
    <property type="entry name" value="AAA_lid_14"/>
    <property type="match status" value="1"/>
</dbReference>
<dbReference type="Gene3D" id="3.40.50.300">
    <property type="entry name" value="P-loop containing nucleotide triphosphate hydrolases"/>
    <property type="match status" value="1"/>
</dbReference>
<organism evidence="15 16">
    <name type="scientific">Gemmobacter lutimaris</name>
    <dbReference type="NCBI Taxonomy" id="2306023"/>
    <lineage>
        <taxon>Bacteria</taxon>
        <taxon>Pseudomonadati</taxon>
        <taxon>Pseudomonadota</taxon>
        <taxon>Alphaproteobacteria</taxon>
        <taxon>Rhodobacterales</taxon>
        <taxon>Paracoccaceae</taxon>
        <taxon>Gemmobacter</taxon>
    </lineage>
</organism>
<gene>
    <name evidence="15" type="ORF">D2N39_12800</name>
</gene>
<keyword evidence="4 12" id="KW-0597">Phosphoprotein</keyword>
<dbReference type="PROSITE" id="PS00676">
    <property type="entry name" value="SIGMA54_INTERACT_2"/>
    <property type="match status" value="1"/>
</dbReference>
<dbReference type="InterPro" id="IPR025943">
    <property type="entry name" value="Sigma_54_int_dom_ATP-bd_2"/>
</dbReference>
<dbReference type="PANTHER" id="PTHR32071">
    <property type="entry name" value="TRANSCRIPTIONAL REGULATORY PROTEIN"/>
    <property type="match status" value="1"/>
</dbReference>
<dbReference type="SUPFAM" id="SSF52540">
    <property type="entry name" value="P-loop containing nucleoside triphosphate hydrolases"/>
    <property type="match status" value="1"/>
</dbReference>
<dbReference type="Gene3D" id="3.40.50.2300">
    <property type="match status" value="1"/>
</dbReference>
<comment type="function">
    <text evidence="1">Required for activation of most nif operons, which are directly involved in nitrogen fixation.</text>
</comment>
<dbReference type="GO" id="GO:0006355">
    <property type="term" value="P:regulation of DNA-templated transcription"/>
    <property type="evidence" value="ECO:0007669"/>
    <property type="project" value="InterPro"/>
</dbReference>
<dbReference type="InterPro" id="IPR025944">
    <property type="entry name" value="Sigma_54_int_dom_CS"/>
</dbReference>
<evidence type="ECO:0000256" key="10">
    <source>
        <dbReference type="ARBA" id="ARBA00023159"/>
    </source>
</evidence>
<keyword evidence="6" id="KW-0067">ATP-binding</keyword>
<dbReference type="SMART" id="SM00448">
    <property type="entry name" value="REC"/>
    <property type="match status" value="1"/>
</dbReference>
<dbReference type="InterPro" id="IPR025662">
    <property type="entry name" value="Sigma_54_int_dom_ATP-bd_1"/>
</dbReference>
<dbReference type="OrthoDB" id="9802388at2"/>
<evidence type="ECO:0000256" key="4">
    <source>
        <dbReference type="ARBA" id="ARBA00022553"/>
    </source>
</evidence>
<evidence type="ECO:0000256" key="12">
    <source>
        <dbReference type="PROSITE-ProRule" id="PRU00169"/>
    </source>
</evidence>
<dbReference type="Gene3D" id="1.10.10.60">
    <property type="entry name" value="Homeodomain-like"/>
    <property type="match status" value="1"/>
</dbReference>
<dbReference type="AlphaFoldDB" id="A0A398BMC4"/>
<dbReference type="PANTHER" id="PTHR32071:SF57">
    <property type="entry name" value="C4-DICARBOXYLATE TRANSPORT TRANSCRIPTIONAL REGULATORY PROTEIN DCTD"/>
    <property type="match status" value="1"/>
</dbReference>
<keyword evidence="7" id="KW-0902">Two-component regulatory system</keyword>
<comment type="caution">
    <text evidence="15">The sequence shown here is derived from an EMBL/GenBank/DDBJ whole genome shotgun (WGS) entry which is preliminary data.</text>
</comment>
<dbReference type="Pfam" id="PF02954">
    <property type="entry name" value="HTH_8"/>
    <property type="match status" value="1"/>
</dbReference>
<keyword evidence="9" id="KW-0238">DNA-binding</keyword>
<evidence type="ECO:0000256" key="1">
    <source>
        <dbReference type="ARBA" id="ARBA00002167"/>
    </source>
</evidence>
<dbReference type="PROSITE" id="PS50045">
    <property type="entry name" value="SIGMA54_INTERACT_4"/>
    <property type="match status" value="1"/>
</dbReference>
<keyword evidence="11" id="KW-0804">Transcription</keyword>
<keyword evidence="5" id="KW-0547">Nucleotide-binding</keyword>
<dbReference type="InterPro" id="IPR003593">
    <property type="entry name" value="AAA+_ATPase"/>
</dbReference>
<feature type="domain" description="Response regulatory" evidence="14">
    <location>
        <begin position="10"/>
        <end position="125"/>
    </location>
</feature>
<sequence length="443" mass="47206">MTSATLSPARLFIVEDDADHLAALCDLLDAAGHVPQGFSSATEALAALDTATPALILTDLRMPGMDGMAFLRAVKALPERDLPVIMLTGHGDVVHAVEAIRAGAEDFLEKPYDAAHLVMVIARALAARATRAEVARLQGALAGDGPEILGESRPIRALRDRIAALAPLDIDVVITGETGTGKELVARALHDGSPRARGPYVAVNCAALPDSMVETLMFGHAEGAFPGAGPARPGKLEAAQGGTLILDEVEALAPPAQAKLLRALQERSVERLGEVTARALDLRVIAISKTDLRAAAQAGSFRPDLFYRLAGAEIATPPLRETGEDIALIFSHYAQLAARRYGRPDPEPGWAFRRELLRRGWPGNMRELKAAAEAFALGLLDLRADDTPALPDTTLADRVAAFEAREIAAALDRFRGNTLRVADHLGLPRRTLNDKMRRYGLGG</sequence>
<evidence type="ECO:0000256" key="8">
    <source>
        <dbReference type="ARBA" id="ARBA00023015"/>
    </source>
</evidence>
<evidence type="ECO:0000256" key="11">
    <source>
        <dbReference type="ARBA" id="ARBA00023163"/>
    </source>
</evidence>
<dbReference type="Proteomes" id="UP000266649">
    <property type="component" value="Unassembled WGS sequence"/>
</dbReference>
<evidence type="ECO:0000256" key="3">
    <source>
        <dbReference type="ARBA" id="ARBA00015308"/>
    </source>
</evidence>
<protein>
    <recommendedName>
        <fullName evidence="3">Nif-specific regulatory protein</fullName>
    </recommendedName>
</protein>
<evidence type="ECO:0000259" key="13">
    <source>
        <dbReference type="PROSITE" id="PS50045"/>
    </source>
</evidence>
<evidence type="ECO:0000256" key="7">
    <source>
        <dbReference type="ARBA" id="ARBA00023012"/>
    </source>
</evidence>
<reference evidence="15 16" key="1">
    <citation type="submission" date="2018-09" db="EMBL/GenBank/DDBJ databases">
        <title>Gemmobacter lutimaris sp. nov., a marine bacterium isolated from tidal flat.</title>
        <authorList>
            <person name="Lee D.W."/>
            <person name="Yoo Y."/>
            <person name="Kim J.-J."/>
            <person name="Kim B.S."/>
        </authorList>
    </citation>
    <scope>NUCLEOTIDE SEQUENCE [LARGE SCALE GENOMIC DNA]</scope>
    <source>
        <strain evidence="15 16">YJ-T1-11</strain>
    </source>
</reference>
<dbReference type="Gene3D" id="1.10.8.60">
    <property type="match status" value="1"/>
</dbReference>